<name>A0A2K3QF01_9HYPO</name>
<accession>A0A2K3QF01</accession>
<evidence type="ECO:0000313" key="2">
    <source>
        <dbReference type="Proteomes" id="UP000236621"/>
    </source>
</evidence>
<dbReference type="EMBL" id="NRSZ01000609">
    <property type="protein sequence ID" value="PNY26091.1"/>
    <property type="molecule type" value="Genomic_DNA"/>
</dbReference>
<evidence type="ECO:0000313" key="1">
    <source>
        <dbReference type="EMBL" id="PNY26091.1"/>
    </source>
</evidence>
<sequence length="159" mass="17690">MAQRLFIFLGGTTSATPSGDWRQRLAASLAAHPVALLNPRRADWDATWREDLSDPRWAEQVAWELDMQERADVLVFLLHAVSDAPVSLLELGLCVNDPGKRVVVCALDGYPRRGNVEAVCRRYGRELVRTEEELRDSLKAALEAWTSEDSSRGDGGRTA</sequence>
<proteinExistence type="predicted"/>
<keyword evidence="2" id="KW-1185">Reference proteome</keyword>
<gene>
    <name evidence="1" type="ORF">TCAP_03973</name>
</gene>
<comment type="caution">
    <text evidence="1">The sequence shown here is derived from an EMBL/GenBank/DDBJ whole genome shotgun (WGS) entry which is preliminary data.</text>
</comment>
<evidence type="ECO:0008006" key="3">
    <source>
        <dbReference type="Google" id="ProtNLM"/>
    </source>
</evidence>
<organism evidence="1 2">
    <name type="scientific">Tolypocladium capitatum</name>
    <dbReference type="NCBI Taxonomy" id="45235"/>
    <lineage>
        <taxon>Eukaryota</taxon>
        <taxon>Fungi</taxon>
        <taxon>Dikarya</taxon>
        <taxon>Ascomycota</taxon>
        <taxon>Pezizomycotina</taxon>
        <taxon>Sordariomycetes</taxon>
        <taxon>Hypocreomycetidae</taxon>
        <taxon>Hypocreales</taxon>
        <taxon>Ophiocordycipitaceae</taxon>
        <taxon>Tolypocladium</taxon>
    </lineage>
</organism>
<dbReference type="InterPro" id="IPR039470">
    <property type="entry name" value="Nuc_deoxyri_tr2"/>
</dbReference>
<dbReference type="Pfam" id="PF15891">
    <property type="entry name" value="Nuc_deoxyri_tr2"/>
    <property type="match status" value="1"/>
</dbReference>
<dbReference type="OrthoDB" id="2893324at2759"/>
<reference evidence="1 2" key="1">
    <citation type="submission" date="2017-08" db="EMBL/GenBank/DDBJ databases">
        <title>Harnessing the power of phylogenomics to disentangle the directionality and signatures of interkingdom host jumping in the parasitic fungal genus Tolypocladium.</title>
        <authorList>
            <person name="Quandt C.A."/>
            <person name="Patterson W."/>
            <person name="Spatafora J.W."/>
        </authorList>
    </citation>
    <scope>NUCLEOTIDE SEQUENCE [LARGE SCALE GENOMIC DNA]</scope>
    <source>
        <strain evidence="1 2">CBS 113982</strain>
    </source>
</reference>
<dbReference type="AlphaFoldDB" id="A0A2K3QF01"/>
<dbReference type="Gene3D" id="3.40.50.450">
    <property type="match status" value="1"/>
</dbReference>
<protein>
    <recommendedName>
        <fullName evidence="3">Nucleoside 2-deoxyribosyltransferase-like protein</fullName>
    </recommendedName>
</protein>
<dbReference type="Proteomes" id="UP000236621">
    <property type="component" value="Unassembled WGS sequence"/>
</dbReference>